<dbReference type="Gene3D" id="3.30.465.10">
    <property type="match status" value="2"/>
</dbReference>
<dbReference type="Pfam" id="PF08031">
    <property type="entry name" value="BBE"/>
    <property type="match status" value="1"/>
</dbReference>
<dbReference type="InterPro" id="IPR006094">
    <property type="entry name" value="Oxid_FAD_bind_N"/>
</dbReference>
<accession>A0A2I7N7X5</accession>
<dbReference type="Proteomes" id="UP000236655">
    <property type="component" value="Chromosome"/>
</dbReference>
<dbReference type="InterPro" id="IPR016169">
    <property type="entry name" value="FAD-bd_PCMH_sub2"/>
</dbReference>
<evidence type="ECO:0000313" key="7">
    <source>
        <dbReference type="EMBL" id="AUR52569.1"/>
    </source>
</evidence>
<keyword evidence="5" id="KW-0560">Oxidoreductase</keyword>
<gene>
    <name evidence="7" type="ORF">CUN60_09755</name>
</gene>
<sequence length="604" mass="67292">MKLEIKIRIIVTVLCFLFCKLAFAINTIKTESMIQNCRCLPSEPCWPDAKAWTDLASRLDGKLIKPQSLTKPCDNNFNSKECQEQLLKIKNPFYVQSQSGGTQSQGWLNGWQSAPSVYAVEAHSAKDIALAVSFARKYNLRLVIKGGGHDYLGRSSAPDSLLVWTHAMRDVNYLPSFVPSGASDDKSPVAAVSVAAGARWLDVYSVVTTKEHKYVQGGGCASVGAAGGFIQGGGFGSFSKEFGTGAAGVLQAEVVTADGKILIANEYQNQDLFWAIRGGGGGTYGVVTKLVLKVHDLPKNFGVYKETVSAINDKAYKELIKKFLVFYNSSLNNQNWGEQFAFNSKNQLNVFMVYQGISGNKANTIWESFNQWLTDNNQKYKFDKEAFEIPAASMWDYDYWHKNYPQFVKLNTRPEAGKDEYWWASNTAEASMYIYTYQSWWLPEWLLMNQGSLDKLTDTFFSASRVETVSVHINKGLAGADPAAIKAVGETSTNPQVLNAAGLVIMAAGSEKYVSKDKISKDQKILKHVAQISVAMNDFRKLAPNSGTYVNEADFFQQNWQNDFWGSNYQRLSKIKQKYDPAGLFYCHHCVGSELWSESGMCRK</sequence>
<evidence type="ECO:0000256" key="4">
    <source>
        <dbReference type="ARBA" id="ARBA00022827"/>
    </source>
</evidence>
<keyword evidence="3" id="KW-0285">Flavoprotein</keyword>
<evidence type="ECO:0000256" key="5">
    <source>
        <dbReference type="ARBA" id="ARBA00023002"/>
    </source>
</evidence>
<evidence type="ECO:0000313" key="8">
    <source>
        <dbReference type="Proteomes" id="UP000236655"/>
    </source>
</evidence>
<dbReference type="GO" id="GO:0016491">
    <property type="term" value="F:oxidoreductase activity"/>
    <property type="evidence" value="ECO:0007669"/>
    <property type="project" value="UniProtKB-KW"/>
</dbReference>
<keyword evidence="8" id="KW-1185">Reference proteome</keyword>
<dbReference type="KEGG" id="nba:CUN60_09755"/>
<dbReference type="Pfam" id="PF01565">
    <property type="entry name" value="FAD_binding_4"/>
    <property type="match status" value="1"/>
</dbReference>
<dbReference type="SUPFAM" id="SSF56176">
    <property type="entry name" value="FAD-binding/transporter-associated domain-like"/>
    <property type="match status" value="1"/>
</dbReference>
<evidence type="ECO:0000259" key="6">
    <source>
        <dbReference type="PROSITE" id="PS51387"/>
    </source>
</evidence>
<dbReference type="OrthoDB" id="9775082at2"/>
<protein>
    <submittedName>
        <fullName evidence="7">FAD-binding protein</fullName>
    </submittedName>
</protein>
<dbReference type="InterPro" id="IPR016166">
    <property type="entry name" value="FAD-bd_PCMH"/>
</dbReference>
<dbReference type="InterPro" id="IPR050416">
    <property type="entry name" value="FAD-linked_Oxidoreductase"/>
</dbReference>
<dbReference type="PANTHER" id="PTHR42973">
    <property type="entry name" value="BINDING OXIDOREDUCTASE, PUTATIVE (AFU_ORTHOLOGUE AFUA_1G17690)-RELATED"/>
    <property type="match status" value="1"/>
</dbReference>
<evidence type="ECO:0000256" key="1">
    <source>
        <dbReference type="ARBA" id="ARBA00001974"/>
    </source>
</evidence>
<dbReference type="EMBL" id="CP024847">
    <property type="protein sequence ID" value="AUR52569.1"/>
    <property type="molecule type" value="Genomic_DNA"/>
</dbReference>
<evidence type="ECO:0000256" key="3">
    <source>
        <dbReference type="ARBA" id="ARBA00022630"/>
    </source>
</evidence>
<comment type="similarity">
    <text evidence="2">Belongs to the oxygen-dependent FAD-linked oxidoreductase family.</text>
</comment>
<dbReference type="AlphaFoldDB" id="A0A2I7N7X5"/>
<dbReference type="PROSITE" id="PS51387">
    <property type="entry name" value="FAD_PCMH"/>
    <property type="match status" value="1"/>
</dbReference>
<comment type="cofactor">
    <cofactor evidence="1">
        <name>FAD</name>
        <dbReference type="ChEBI" id="CHEBI:57692"/>
    </cofactor>
</comment>
<name>A0A2I7N7X5_9NEIS</name>
<reference evidence="8" key="1">
    <citation type="submission" date="2017-11" db="EMBL/GenBank/DDBJ databases">
        <authorList>
            <person name="Chan K.G."/>
            <person name="Lee L.S."/>
        </authorList>
    </citation>
    <scope>NUCLEOTIDE SEQUENCE [LARGE SCALE GENOMIC DNA]</scope>
    <source>
        <strain evidence="8">DSM 100970</strain>
    </source>
</reference>
<proteinExistence type="inferred from homology"/>
<organism evidence="7 8">
    <name type="scientific">Aquella oligotrophica</name>
    <dbReference type="NCBI Taxonomy" id="2067065"/>
    <lineage>
        <taxon>Bacteria</taxon>
        <taxon>Pseudomonadati</taxon>
        <taxon>Pseudomonadota</taxon>
        <taxon>Betaproteobacteria</taxon>
        <taxon>Neisseriales</taxon>
        <taxon>Neisseriaceae</taxon>
        <taxon>Aquella</taxon>
    </lineage>
</organism>
<dbReference type="PANTHER" id="PTHR42973:SF39">
    <property type="entry name" value="FAD-BINDING PCMH-TYPE DOMAIN-CONTAINING PROTEIN"/>
    <property type="match status" value="1"/>
</dbReference>
<dbReference type="RefSeq" id="WP_102951858.1">
    <property type="nucleotide sequence ID" value="NZ_CP024847.1"/>
</dbReference>
<keyword evidence="4" id="KW-0274">FAD</keyword>
<dbReference type="InterPro" id="IPR012951">
    <property type="entry name" value="BBE"/>
</dbReference>
<evidence type="ECO:0000256" key="2">
    <source>
        <dbReference type="ARBA" id="ARBA00005466"/>
    </source>
</evidence>
<feature type="domain" description="FAD-binding PCMH-type" evidence="6">
    <location>
        <begin position="111"/>
        <end position="297"/>
    </location>
</feature>
<dbReference type="InterPro" id="IPR036318">
    <property type="entry name" value="FAD-bd_PCMH-like_sf"/>
</dbReference>
<dbReference type="GO" id="GO:0071949">
    <property type="term" value="F:FAD binding"/>
    <property type="evidence" value="ECO:0007669"/>
    <property type="project" value="InterPro"/>
</dbReference>